<name>A0A8J2Z6X5_9GAMM</name>
<keyword evidence="6 8" id="KW-1133">Transmembrane helix</keyword>
<dbReference type="RefSeq" id="WP_117003992.1">
    <property type="nucleotide sequence ID" value="NZ_BMJS01000057.1"/>
</dbReference>
<feature type="transmembrane region" description="Helical" evidence="8">
    <location>
        <begin position="225"/>
        <end position="243"/>
    </location>
</feature>
<dbReference type="GO" id="GO:0015628">
    <property type="term" value="P:protein secretion by the type II secretion system"/>
    <property type="evidence" value="ECO:0007669"/>
    <property type="project" value="TreeGrafter"/>
</dbReference>
<comment type="similarity">
    <text evidence="2">Belongs to the GSP F family.</text>
</comment>
<reference evidence="10" key="1">
    <citation type="journal article" date="2014" name="Int. J. Syst. Evol. Microbiol.">
        <title>Complete genome sequence of Corynebacterium casei LMG S-19264T (=DSM 44701T), isolated from a smear-ripened cheese.</title>
        <authorList>
            <consortium name="US DOE Joint Genome Institute (JGI-PGF)"/>
            <person name="Walter F."/>
            <person name="Albersmeier A."/>
            <person name="Kalinowski J."/>
            <person name="Ruckert C."/>
        </authorList>
    </citation>
    <scope>NUCLEOTIDE SEQUENCE</scope>
    <source>
        <strain evidence="10">CGMCC 1.15758</strain>
    </source>
</reference>
<evidence type="ECO:0000256" key="6">
    <source>
        <dbReference type="ARBA" id="ARBA00022989"/>
    </source>
</evidence>
<evidence type="ECO:0000256" key="8">
    <source>
        <dbReference type="SAM" id="Phobius"/>
    </source>
</evidence>
<evidence type="ECO:0000256" key="3">
    <source>
        <dbReference type="ARBA" id="ARBA00022475"/>
    </source>
</evidence>
<dbReference type="InterPro" id="IPR018076">
    <property type="entry name" value="T2SS_GspF_dom"/>
</dbReference>
<feature type="domain" description="Type II secretion system protein GspF" evidence="9">
    <location>
        <begin position="276"/>
        <end position="398"/>
    </location>
</feature>
<evidence type="ECO:0000259" key="9">
    <source>
        <dbReference type="Pfam" id="PF00482"/>
    </source>
</evidence>
<dbReference type="InterPro" id="IPR003004">
    <property type="entry name" value="GspF/PilC"/>
</dbReference>
<keyword evidence="4" id="KW-0997">Cell inner membrane</keyword>
<proteinExistence type="inferred from homology"/>
<comment type="caution">
    <text evidence="10">The sequence shown here is derived from an EMBL/GenBank/DDBJ whole genome shotgun (WGS) entry which is preliminary data.</text>
</comment>
<evidence type="ECO:0000313" key="11">
    <source>
        <dbReference type="Proteomes" id="UP000636949"/>
    </source>
</evidence>
<dbReference type="OrthoDB" id="9805682at2"/>
<dbReference type="InterPro" id="IPR042094">
    <property type="entry name" value="T2SS_GspF_sf"/>
</dbReference>
<dbReference type="PRINTS" id="PR00812">
    <property type="entry name" value="BCTERIALGSPF"/>
</dbReference>
<evidence type="ECO:0000256" key="4">
    <source>
        <dbReference type="ARBA" id="ARBA00022519"/>
    </source>
</evidence>
<evidence type="ECO:0000256" key="2">
    <source>
        <dbReference type="ARBA" id="ARBA00005745"/>
    </source>
</evidence>
<dbReference type="EMBL" id="BMJS01000057">
    <property type="protein sequence ID" value="GGG07734.1"/>
    <property type="molecule type" value="Genomic_DNA"/>
</dbReference>
<keyword evidence="7 8" id="KW-0472">Membrane</keyword>
<dbReference type="AlphaFoldDB" id="A0A8J2Z6X5"/>
<comment type="subcellular location">
    <subcellularLocation>
        <location evidence="1">Cell inner membrane</location>
        <topology evidence="1">Multi-pass membrane protein</topology>
    </subcellularLocation>
</comment>
<organism evidence="10 11">
    <name type="scientific">Cysteiniphilum litorale</name>
    <dbReference type="NCBI Taxonomy" id="2056700"/>
    <lineage>
        <taxon>Bacteria</taxon>
        <taxon>Pseudomonadati</taxon>
        <taxon>Pseudomonadota</taxon>
        <taxon>Gammaproteobacteria</taxon>
        <taxon>Thiotrichales</taxon>
        <taxon>Fastidiosibacteraceae</taxon>
        <taxon>Cysteiniphilum</taxon>
    </lineage>
</organism>
<protein>
    <submittedName>
        <fullName evidence="10">Type II secretion system protein F</fullName>
    </submittedName>
</protein>
<dbReference type="FunFam" id="1.20.81.30:FF:000001">
    <property type="entry name" value="Type II secretion system protein F"/>
    <property type="match status" value="2"/>
</dbReference>
<evidence type="ECO:0000313" key="10">
    <source>
        <dbReference type="EMBL" id="GGG07734.1"/>
    </source>
</evidence>
<dbReference type="Proteomes" id="UP000636949">
    <property type="component" value="Unassembled WGS sequence"/>
</dbReference>
<sequence>MKTAKKTSIKKQTFLWSGYDRRSIKTNGVIEAINIDLAKAQIERNGIKISKIKKQPIELFPQRIKEAEITLLARQLATMAHAGVPIIRALDTIMESSKNTSFKKLLIQIKQSVESGNSFSDTLKMYPKYFDKLFCSLCAAGEESGTLDVMLDRVASHRESVQSIKKKVKKALTYPVMVIGVAIIVTWVLLNYAVPAFADIFISSGTKLPAITKVTIDISEFSQKYWWILVVIVVAIIVLFKVAKKRYPKVQVWIDYTLLKVPVLGKVIQKSSLARFARTLETTSSAGMPLLEALTTVANATGNSRYEKATLFIRDEVSKGRTMLHAASETHVFPGLMLQMISVGEESGQVEEMLANIAKIYEEDVDVLVTNLSSALEPIIMIILGCIVGFLVVSMYVPMFNLGEAL</sequence>
<dbReference type="Pfam" id="PF00482">
    <property type="entry name" value="T2SSF"/>
    <property type="match status" value="2"/>
</dbReference>
<keyword evidence="5 8" id="KW-0812">Transmembrane</keyword>
<feature type="domain" description="Type II secretion system protein GspF" evidence="9">
    <location>
        <begin position="73"/>
        <end position="195"/>
    </location>
</feature>
<accession>A0A8J2Z6X5</accession>
<dbReference type="Gene3D" id="1.20.81.30">
    <property type="entry name" value="Type II secretion system (T2SS), domain F"/>
    <property type="match status" value="2"/>
</dbReference>
<feature type="transmembrane region" description="Helical" evidence="8">
    <location>
        <begin position="172"/>
        <end position="194"/>
    </location>
</feature>
<reference evidence="10" key="2">
    <citation type="submission" date="2020-09" db="EMBL/GenBank/DDBJ databases">
        <authorList>
            <person name="Sun Q."/>
            <person name="Zhou Y."/>
        </authorList>
    </citation>
    <scope>NUCLEOTIDE SEQUENCE</scope>
    <source>
        <strain evidence="10">CGMCC 1.15758</strain>
    </source>
</reference>
<keyword evidence="3" id="KW-1003">Cell membrane</keyword>
<keyword evidence="11" id="KW-1185">Reference proteome</keyword>
<feature type="transmembrane region" description="Helical" evidence="8">
    <location>
        <begin position="379"/>
        <end position="397"/>
    </location>
</feature>
<evidence type="ECO:0000256" key="1">
    <source>
        <dbReference type="ARBA" id="ARBA00004429"/>
    </source>
</evidence>
<dbReference type="GO" id="GO:0005886">
    <property type="term" value="C:plasma membrane"/>
    <property type="evidence" value="ECO:0007669"/>
    <property type="project" value="UniProtKB-SubCell"/>
</dbReference>
<evidence type="ECO:0000256" key="5">
    <source>
        <dbReference type="ARBA" id="ARBA00022692"/>
    </source>
</evidence>
<gene>
    <name evidence="10" type="primary">pilC</name>
    <name evidence="10" type="ORF">GCM10010995_26590</name>
</gene>
<dbReference type="PANTHER" id="PTHR30012">
    <property type="entry name" value="GENERAL SECRETION PATHWAY PROTEIN"/>
    <property type="match status" value="1"/>
</dbReference>
<evidence type="ECO:0000256" key="7">
    <source>
        <dbReference type="ARBA" id="ARBA00023136"/>
    </source>
</evidence>
<dbReference type="PANTHER" id="PTHR30012:SF7">
    <property type="entry name" value="PROTEIN TRANSPORT PROTEIN HOFC HOMOLOG"/>
    <property type="match status" value="1"/>
</dbReference>